<reference evidence="2 3" key="1">
    <citation type="submission" date="2019-09" db="EMBL/GenBank/DDBJ databases">
        <title>Parvibaculum sedimenti sp. nov., isolated from sediment.</title>
        <authorList>
            <person name="Wang Y."/>
        </authorList>
    </citation>
    <scope>NUCLEOTIDE SEQUENCE [LARGE SCALE GENOMIC DNA]</scope>
    <source>
        <strain evidence="2 3">HXT-9</strain>
    </source>
</reference>
<proteinExistence type="predicted"/>
<keyword evidence="1" id="KW-0732">Signal</keyword>
<sequence>MMMAKHYLGCLMALPMLGLVPALAEPVGDETFEGSLTCAAPAGNTDAAPISCQAQINPGLPEIGLSLVFRGNATNGERVLDSIELRRSGEAEPFQVLKGIALHVPKDAENGGVGMIDLNFDGFFDLRVQRSSSEGKGLYRNWVWSKEGGNFVASPELDAIASPEFNAEDQEIVSRWQRGANERTTDIYSFDGSMPLLVHREVDRLSDGGACQRSFYDRIDEEQKKTGTGSCDKE</sequence>
<accession>A0A6N6VLY3</accession>
<feature type="signal peptide" evidence="1">
    <location>
        <begin position="1"/>
        <end position="24"/>
    </location>
</feature>
<keyword evidence="3" id="KW-1185">Reference proteome</keyword>
<comment type="caution">
    <text evidence="2">The sequence shown here is derived from an EMBL/GenBank/DDBJ whole genome shotgun (WGS) entry which is preliminary data.</text>
</comment>
<dbReference type="AlphaFoldDB" id="A0A6N6VLY3"/>
<dbReference type="RefSeq" id="WP_152215234.1">
    <property type="nucleotide sequence ID" value="NZ_WESC01000004.1"/>
</dbReference>
<dbReference type="InterPro" id="IPR058087">
    <property type="entry name" value="XAC2610_dom"/>
</dbReference>
<dbReference type="EMBL" id="WESC01000004">
    <property type="protein sequence ID" value="KAB7741263.1"/>
    <property type="molecule type" value="Genomic_DNA"/>
</dbReference>
<name>A0A6N6VLY3_9HYPH</name>
<protein>
    <submittedName>
        <fullName evidence="2">Uncharacterized protein</fullName>
    </submittedName>
</protein>
<evidence type="ECO:0000256" key="1">
    <source>
        <dbReference type="SAM" id="SignalP"/>
    </source>
</evidence>
<organism evidence="2 3">
    <name type="scientific">Parvibaculum sedimenti</name>
    <dbReference type="NCBI Taxonomy" id="2608632"/>
    <lineage>
        <taxon>Bacteria</taxon>
        <taxon>Pseudomonadati</taxon>
        <taxon>Pseudomonadota</taxon>
        <taxon>Alphaproteobacteria</taxon>
        <taxon>Hyphomicrobiales</taxon>
        <taxon>Parvibaculaceae</taxon>
        <taxon>Parvibaculum</taxon>
    </lineage>
</organism>
<dbReference type="NCBIfam" id="NF047539">
    <property type="entry name" value="XAC2610_fam"/>
    <property type="match status" value="1"/>
</dbReference>
<gene>
    <name evidence="2" type="ORF">F2P47_05840</name>
</gene>
<dbReference type="Proteomes" id="UP000468901">
    <property type="component" value="Unassembled WGS sequence"/>
</dbReference>
<evidence type="ECO:0000313" key="2">
    <source>
        <dbReference type="EMBL" id="KAB7741263.1"/>
    </source>
</evidence>
<feature type="chain" id="PRO_5026708153" evidence="1">
    <location>
        <begin position="25"/>
        <end position="234"/>
    </location>
</feature>
<evidence type="ECO:0000313" key="3">
    <source>
        <dbReference type="Proteomes" id="UP000468901"/>
    </source>
</evidence>